<evidence type="ECO:0000256" key="3">
    <source>
        <dbReference type="ARBA" id="ARBA00022737"/>
    </source>
</evidence>
<feature type="domain" description="PPIase FKBP-type" evidence="8">
    <location>
        <begin position="1"/>
        <end position="94"/>
    </location>
</feature>
<dbReference type="EMBL" id="GIBP01003396">
    <property type="protein sequence ID" value="NDV32365.1"/>
    <property type="molecule type" value="Transcribed_RNA"/>
</dbReference>
<protein>
    <recommendedName>
        <fullName evidence="2 7">peptidylprolyl isomerase</fullName>
        <ecNumber evidence="2 7">5.2.1.8</ecNumber>
    </recommendedName>
</protein>
<name>A0A6B2L5X5_9EUKA</name>
<evidence type="ECO:0000313" key="9">
    <source>
        <dbReference type="EMBL" id="NDV32365.1"/>
    </source>
</evidence>
<dbReference type="AlphaFoldDB" id="A0A6B2L5X5"/>
<evidence type="ECO:0000256" key="4">
    <source>
        <dbReference type="ARBA" id="ARBA00022803"/>
    </source>
</evidence>
<keyword evidence="6 7" id="KW-0413">Isomerase</keyword>
<dbReference type="GO" id="GO:0003755">
    <property type="term" value="F:peptidyl-prolyl cis-trans isomerase activity"/>
    <property type="evidence" value="ECO:0007669"/>
    <property type="project" value="UniProtKB-KW"/>
</dbReference>
<dbReference type="PANTHER" id="PTHR46512:SF9">
    <property type="entry name" value="PEPTIDYLPROLYL ISOMERASE"/>
    <property type="match status" value="1"/>
</dbReference>
<dbReference type="PROSITE" id="PS50059">
    <property type="entry name" value="FKBP_PPIASE"/>
    <property type="match status" value="1"/>
</dbReference>
<comment type="catalytic activity">
    <reaction evidence="1 7">
        <text>[protein]-peptidylproline (omega=180) = [protein]-peptidylproline (omega=0)</text>
        <dbReference type="Rhea" id="RHEA:16237"/>
        <dbReference type="Rhea" id="RHEA-COMP:10747"/>
        <dbReference type="Rhea" id="RHEA-COMP:10748"/>
        <dbReference type="ChEBI" id="CHEBI:83833"/>
        <dbReference type="ChEBI" id="CHEBI:83834"/>
        <dbReference type="EC" id="5.2.1.8"/>
    </reaction>
</comment>
<dbReference type="SMART" id="SM00028">
    <property type="entry name" value="TPR"/>
    <property type="match status" value="3"/>
</dbReference>
<evidence type="ECO:0000259" key="8">
    <source>
        <dbReference type="PROSITE" id="PS50059"/>
    </source>
</evidence>
<evidence type="ECO:0000256" key="7">
    <source>
        <dbReference type="PROSITE-ProRule" id="PRU00277"/>
    </source>
</evidence>
<accession>A0A6B2L5X5</accession>
<evidence type="ECO:0000256" key="1">
    <source>
        <dbReference type="ARBA" id="ARBA00000971"/>
    </source>
</evidence>
<evidence type="ECO:0000256" key="5">
    <source>
        <dbReference type="ARBA" id="ARBA00023110"/>
    </source>
</evidence>
<evidence type="ECO:0000256" key="2">
    <source>
        <dbReference type="ARBA" id="ARBA00013194"/>
    </source>
</evidence>
<dbReference type="SUPFAM" id="SSF54534">
    <property type="entry name" value="FKBP-like"/>
    <property type="match status" value="1"/>
</dbReference>
<dbReference type="InterPro" id="IPR019734">
    <property type="entry name" value="TPR_rpt"/>
</dbReference>
<dbReference type="Pfam" id="PF00254">
    <property type="entry name" value="FKBP_C"/>
    <property type="match status" value="1"/>
</dbReference>
<dbReference type="InterPro" id="IPR046357">
    <property type="entry name" value="PPIase_dom_sf"/>
</dbReference>
<proteinExistence type="predicted"/>
<dbReference type="Gene3D" id="3.10.50.40">
    <property type="match status" value="1"/>
</dbReference>
<dbReference type="InterPro" id="IPR011990">
    <property type="entry name" value="TPR-like_helical_dom_sf"/>
</dbReference>
<organism evidence="9">
    <name type="scientific">Arcella intermedia</name>
    <dbReference type="NCBI Taxonomy" id="1963864"/>
    <lineage>
        <taxon>Eukaryota</taxon>
        <taxon>Amoebozoa</taxon>
        <taxon>Tubulinea</taxon>
        <taxon>Elardia</taxon>
        <taxon>Arcellinida</taxon>
        <taxon>Sphaerothecina</taxon>
        <taxon>Arcellidae</taxon>
        <taxon>Arcella</taxon>
    </lineage>
</organism>
<dbReference type="EC" id="5.2.1.8" evidence="2 7"/>
<dbReference type="Pfam" id="PF13431">
    <property type="entry name" value="TPR_17"/>
    <property type="match status" value="1"/>
</dbReference>
<reference evidence="9" key="1">
    <citation type="journal article" date="2020" name="J. Eukaryot. Microbiol.">
        <title>De novo Sequencing, Assembly and Annotation of the Transcriptome for the Free-Living Testate Amoeba Arcella intermedia.</title>
        <authorList>
            <person name="Ribeiro G.M."/>
            <person name="Porfirio-Sousa A.L."/>
            <person name="Maurer-Alcala X.X."/>
            <person name="Katz L.A."/>
            <person name="Lahr D.J.G."/>
        </authorList>
    </citation>
    <scope>NUCLEOTIDE SEQUENCE</scope>
</reference>
<dbReference type="Gene3D" id="1.25.40.10">
    <property type="entry name" value="Tetratricopeptide repeat domain"/>
    <property type="match status" value="1"/>
</dbReference>
<sequence length="383" mass="43293">MVAIHYNATLEDGTVVGDSFESKIPLKLKIGGEASIRGIELAIAGMKYGEKVRLDVSPEYGFGEMDNHYGFHGYGVRIPPRSKLIFELHLQPLDIAGPRTTKQWLEQAETNKNEGNKAFLAKDDEAAKVEYEKVIKILDNVKVQLLGNPKIEGKSEEEKEKILKERVENEEKFKSLYIASHSNMAALKLRTKHHDEAKEHCRLVLDKDPKNSKALYRLALAYKETGQLELAIENLTIANGIQDSKDIKSELSICRQMRSEQLKREKDSFGGMFDKLQGKGLYEGVKPAKPGTWKCHYCGETMSEVQMARHLIKFHSGNEKPKYSKKDMGLPDQIPIDINKLKEMPGMKDVDLDAILKTGNTKDLPNLKELLKETNIPLEDDDD</sequence>
<keyword evidence="5 7" id="KW-0697">Rotamase</keyword>
<dbReference type="PANTHER" id="PTHR46512">
    <property type="entry name" value="PEPTIDYLPROLYL ISOMERASE"/>
    <property type="match status" value="1"/>
</dbReference>
<keyword evidence="3" id="KW-0677">Repeat</keyword>
<dbReference type="SUPFAM" id="SSF48452">
    <property type="entry name" value="TPR-like"/>
    <property type="match status" value="1"/>
</dbReference>
<keyword evidence="4" id="KW-0802">TPR repeat</keyword>
<dbReference type="InterPro" id="IPR001179">
    <property type="entry name" value="PPIase_FKBP_dom"/>
</dbReference>
<dbReference type="InterPro" id="IPR050754">
    <property type="entry name" value="FKBP4/5/8-like"/>
</dbReference>
<evidence type="ECO:0000256" key="6">
    <source>
        <dbReference type="ARBA" id="ARBA00023235"/>
    </source>
</evidence>